<name>A0ABT1A7E8_9PSEU</name>
<dbReference type="InterPro" id="IPR037523">
    <property type="entry name" value="VOC_core"/>
</dbReference>
<evidence type="ECO:0000313" key="3">
    <source>
        <dbReference type="Proteomes" id="UP001165283"/>
    </source>
</evidence>
<dbReference type="RefSeq" id="WP_252443190.1">
    <property type="nucleotide sequence ID" value="NZ_JAGSOV010000059.1"/>
</dbReference>
<proteinExistence type="predicted"/>
<dbReference type="EMBL" id="JAGSOV010000059">
    <property type="protein sequence ID" value="MCO1658833.1"/>
    <property type="molecule type" value="Genomic_DNA"/>
</dbReference>
<dbReference type="Pfam" id="PF00903">
    <property type="entry name" value="Glyoxalase"/>
    <property type="match status" value="1"/>
</dbReference>
<evidence type="ECO:0000313" key="2">
    <source>
        <dbReference type="EMBL" id="MCO1658833.1"/>
    </source>
</evidence>
<dbReference type="SUPFAM" id="SSF54593">
    <property type="entry name" value="Glyoxalase/Bleomycin resistance protein/Dihydroxybiphenyl dioxygenase"/>
    <property type="match status" value="1"/>
</dbReference>
<dbReference type="PANTHER" id="PTHR36503">
    <property type="entry name" value="BLR2520 PROTEIN"/>
    <property type="match status" value="1"/>
</dbReference>
<dbReference type="PANTHER" id="PTHR36503:SF1">
    <property type="entry name" value="BLR2520 PROTEIN"/>
    <property type="match status" value="1"/>
</dbReference>
<comment type="caution">
    <text evidence="2">The sequence shown here is derived from an EMBL/GenBank/DDBJ whole genome shotgun (WGS) entry which is preliminary data.</text>
</comment>
<organism evidence="2 3">
    <name type="scientific">Pseudonocardia humida</name>
    <dbReference type="NCBI Taxonomy" id="2800819"/>
    <lineage>
        <taxon>Bacteria</taxon>
        <taxon>Bacillati</taxon>
        <taxon>Actinomycetota</taxon>
        <taxon>Actinomycetes</taxon>
        <taxon>Pseudonocardiales</taxon>
        <taxon>Pseudonocardiaceae</taxon>
        <taxon>Pseudonocardia</taxon>
    </lineage>
</organism>
<protein>
    <submittedName>
        <fullName evidence="2">VOC family protein</fullName>
    </submittedName>
</protein>
<gene>
    <name evidence="2" type="ORF">KDL28_27560</name>
</gene>
<dbReference type="Proteomes" id="UP001165283">
    <property type="component" value="Unassembled WGS sequence"/>
</dbReference>
<reference evidence="2" key="1">
    <citation type="submission" date="2021-04" db="EMBL/GenBank/DDBJ databases">
        <title>Pseudonocardia sp. nov., isolated from sandy soil of mangrove forest.</title>
        <authorList>
            <person name="Zan Z."/>
            <person name="Huang R."/>
            <person name="Liu W."/>
        </authorList>
    </citation>
    <scope>NUCLEOTIDE SEQUENCE</scope>
    <source>
        <strain evidence="2">S2-4</strain>
    </source>
</reference>
<dbReference type="InterPro" id="IPR029068">
    <property type="entry name" value="Glyas_Bleomycin-R_OHBP_Dase"/>
</dbReference>
<feature type="domain" description="VOC" evidence="1">
    <location>
        <begin position="2"/>
        <end position="115"/>
    </location>
</feature>
<dbReference type="PROSITE" id="PS51819">
    <property type="entry name" value="VOC"/>
    <property type="match status" value="1"/>
</dbReference>
<dbReference type="Gene3D" id="3.10.180.10">
    <property type="entry name" value="2,3-Dihydroxybiphenyl 1,2-Dioxygenase, domain 1"/>
    <property type="match status" value="1"/>
</dbReference>
<keyword evidence="3" id="KW-1185">Reference proteome</keyword>
<sequence>MRANRITTNLRVADLDAAKGFYTDFLGLSTEEFSLGWVARYTSPETGAHVQLVTRDATAAEDAVISVHIDDVDAAHAEARDRGLEIVHPLTTEAWGVRRFLVRAPDGNVVNVVQHRD</sequence>
<dbReference type="InterPro" id="IPR004360">
    <property type="entry name" value="Glyas_Fos-R_dOase_dom"/>
</dbReference>
<evidence type="ECO:0000259" key="1">
    <source>
        <dbReference type="PROSITE" id="PS51819"/>
    </source>
</evidence>
<accession>A0ABT1A7E8</accession>